<comment type="caution">
    <text evidence="2">The sequence shown here is derived from an EMBL/GenBank/DDBJ whole genome shotgun (WGS) entry which is preliminary data.</text>
</comment>
<dbReference type="InterPro" id="IPR018668">
    <property type="entry name" value="DNA-binding_VF530-like"/>
</dbReference>
<gene>
    <name evidence="2" type="ORF">DIT68_09040</name>
</gene>
<evidence type="ECO:0008006" key="4">
    <source>
        <dbReference type="Google" id="ProtNLM"/>
    </source>
</evidence>
<dbReference type="EMBL" id="QFRJ01000006">
    <property type="protein sequence ID" value="PWH85396.1"/>
    <property type="molecule type" value="Genomic_DNA"/>
</dbReference>
<name>A0A2U2XC68_9FLAO</name>
<evidence type="ECO:0000313" key="3">
    <source>
        <dbReference type="Proteomes" id="UP000245370"/>
    </source>
</evidence>
<dbReference type="Gene3D" id="1.10.720.30">
    <property type="entry name" value="SAP domain"/>
    <property type="match status" value="1"/>
</dbReference>
<sequence length="123" mass="14152">MEEENKTQEQPNNPLHGVKLATILDTLVDHYGWEALGDRIKINCFQNNPTKKSSLNFLRKTPWARDKVEQLYLKNLKRFNGGEGMVRGENVKAVKKKISKPKTNPKPKESAPAQNNTKYVYKK</sequence>
<dbReference type="AlphaFoldDB" id="A0A2U2XC68"/>
<feature type="compositionally biased region" description="Basic residues" evidence="1">
    <location>
        <begin position="93"/>
        <end position="105"/>
    </location>
</feature>
<accession>A0A2U2XC68</accession>
<dbReference type="OrthoDB" id="9806870at2"/>
<keyword evidence="3" id="KW-1185">Reference proteome</keyword>
<organism evidence="2 3">
    <name type="scientific">Brumimicrobium oceani</name>
    <dbReference type="NCBI Taxonomy" id="2100725"/>
    <lineage>
        <taxon>Bacteria</taxon>
        <taxon>Pseudomonadati</taxon>
        <taxon>Bacteroidota</taxon>
        <taxon>Flavobacteriia</taxon>
        <taxon>Flavobacteriales</taxon>
        <taxon>Crocinitomicaceae</taxon>
        <taxon>Brumimicrobium</taxon>
    </lineage>
</organism>
<evidence type="ECO:0000256" key="1">
    <source>
        <dbReference type="SAM" id="MobiDB-lite"/>
    </source>
</evidence>
<reference evidence="2 3" key="1">
    <citation type="submission" date="2018-05" db="EMBL/GenBank/DDBJ databases">
        <title>Brumimicrobium oceani sp. nov., isolated from coastal sediment.</title>
        <authorList>
            <person name="Kou Y."/>
        </authorList>
    </citation>
    <scope>NUCLEOTIDE SEQUENCE [LARGE SCALE GENOMIC DNA]</scope>
    <source>
        <strain evidence="2 3">C305</strain>
    </source>
</reference>
<dbReference type="GO" id="GO:0003677">
    <property type="term" value="F:DNA binding"/>
    <property type="evidence" value="ECO:0007669"/>
    <property type="project" value="InterPro"/>
</dbReference>
<feature type="region of interest" description="Disordered" evidence="1">
    <location>
        <begin position="90"/>
        <end position="123"/>
    </location>
</feature>
<dbReference type="Proteomes" id="UP000245370">
    <property type="component" value="Unassembled WGS sequence"/>
</dbReference>
<dbReference type="InterPro" id="IPR036361">
    <property type="entry name" value="SAP_dom_sf"/>
</dbReference>
<proteinExistence type="predicted"/>
<evidence type="ECO:0000313" key="2">
    <source>
        <dbReference type="EMBL" id="PWH85396.1"/>
    </source>
</evidence>
<protein>
    <recommendedName>
        <fullName evidence="4">Transporter</fullName>
    </recommendedName>
</protein>
<feature type="compositionally biased region" description="Polar residues" evidence="1">
    <location>
        <begin position="112"/>
        <end position="123"/>
    </location>
</feature>
<dbReference type="Pfam" id="PF09905">
    <property type="entry name" value="VF530"/>
    <property type="match status" value="1"/>
</dbReference>
<reference evidence="2 3" key="2">
    <citation type="submission" date="2018-05" db="EMBL/GenBank/DDBJ databases">
        <authorList>
            <person name="Lanie J.A."/>
            <person name="Ng W.-L."/>
            <person name="Kazmierczak K.M."/>
            <person name="Andrzejewski T.M."/>
            <person name="Davidsen T.M."/>
            <person name="Wayne K.J."/>
            <person name="Tettelin H."/>
            <person name="Glass J.I."/>
            <person name="Rusch D."/>
            <person name="Podicherti R."/>
            <person name="Tsui H.-C.T."/>
            <person name="Winkler M.E."/>
        </authorList>
    </citation>
    <scope>NUCLEOTIDE SEQUENCE [LARGE SCALE GENOMIC DNA]</scope>
    <source>
        <strain evidence="2 3">C305</strain>
    </source>
</reference>